<keyword evidence="5" id="KW-1035">Host cytoplasm</keyword>
<keyword evidence="6 7" id="KW-0326">Glycosidase</keyword>
<evidence type="ECO:0000313" key="9">
    <source>
        <dbReference type="EMBL" id="MXP39646.1"/>
    </source>
</evidence>
<comment type="caution">
    <text evidence="9">The sequence shown here is derived from an EMBL/GenBank/DDBJ whole genome shotgun (WGS) entry which is preliminary data.</text>
</comment>
<evidence type="ECO:0000313" key="8">
    <source>
        <dbReference type="EMBL" id="MBB3776794.1"/>
    </source>
</evidence>
<evidence type="ECO:0000256" key="2">
    <source>
        <dbReference type="ARBA" id="ARBA00022529"/>
    </source>
</evidence>
<evidence type="ECO:0000256" key="1">
    <source>
        <dbReference type="ARBA" id="ARBA00000632"/>
    </source>
</evidence>
<comment type="similarity">
    <text evidence="7">Belongs to the glycosyl hydrolase 24 family.</text>
</comment>
<dbReference type="GO" id="GO:0009253">
    <property type="term" value="P:peptidoglycan catabolic process"/>
    <property type="evidence" value="ECO:0007669"/>
    <property type="project" value="InterPro"/>
</dbReference>
<evidence type="ECO:0000256" key="6">
    <source>
        <dbReference type="ARBA" id="ARBA00023295"/>
    </source>
</evidence>
<protein>
    <recommendedName>
        <fullName evidence="7">Lysozyme</fullName>
        <ecNumber evidence="7">3.2.1.17</ecNumber>
    </recommendedName>
</protein>
<evidence type="ECO:0000256" key="4">
    <source>
        <dbReference type="ARBA" id="ARBA00022801"/>
    </source>
</evidence>
<dbReference type="InterPro" id="IPR034690">
    <property type="entry name" value="Endolysin_T4_type"/>
</dbReference>
<gene>
    <name evidence="8" type="ORF">FHS52_002786</name>
    <name evidence="9" type="ORF">GRI59_13640</name>
</gene>
<evidence type="ECO:0000256" key="7">
    <source>
        <dbReference type="RuleBase" id="RU003788"/>
    </source>
</evidence>
<dbReference type="Gene3D" id="1.10.530.40">
    <property type="match status" value="1"/>
</dbReference>
<dbReference type="CDD" id="cd00737">
    <property type="entry name" value="lyz_endolysin_autolysin"/>
    <property type="match status" value="1"/>
</dbReference>
<dbReference type="InterPro" id="IPR033907">
    <property type="entry name" value="Endolysin_autolysin"/>
</dbReference>
<keyword evidence="2 7" id="KW-0929">Antimicrobial</keyword>
<dbReference type="InterPro" id="IPR023347">
    <property type="entry name" value="Lysozyme_dom_sf"/>
</dbReference>
<dbReference type="GO" id="GO:0031640">
    <property type="term" value="P:killing of cells of another organism"/>
    <property type="evidence" value="ECO:0007669"/>
    <property type="project" value="UniProtKB-KW"/>
</dbReference>
<dbReference type="OrthoDB" id="5327667at2"/>
<dbReference type="GO" id="GO:0003796">
    <property type="term" value="F:lysozyme activity"/>
    <property type="evidence" value="ECO:0007669"/>
    <property type="project" value="UniProtKB-EC"/>
</dbReference>
<organism evidence="9 10">
    <name type="scientific">Erythrobacter ramosus</name>
    <dbReference type="NCBI Taxonomy" id="35811"/>
    <lineage>
        <taxon>Bacteria</taxon>
        <taxon>Pseudomonadati</taxon>
        <taxon>Pseudomonadota</taxon>
        <taxon>Alphaproteobacteria</taxon>
        <taxon>Sphingomonadales</taxon>
        <taxon>Erythrobacteraceae</taxon>
        <taxon>Erythrobacter/Porphyrobacter group</taxon>
        <taxon>Erythrobacter</taxon>
    </lineage>
</organism>
<dbReference type="HAMAP" id="MF_04110">
    <property type="entry name" value="ENDOLYSIN_T4"/>
    <property type="match status" value="1"/>
</dbReference>
<name>A0A6I4UMP1_9SPHN</name>
<keyword evidence="4 7" id="KW-0378">Hydrolase</keyword>
<dbReference type="EC" id="3.2.1.17" evidence="7"/>
<dbReference type="GO" id="GO:0016998">
    <property type="term" value="P:cell wall macromolecule catabolic process"/>
    <property type="evidence" value="ECO:0007669"/>
    <property type="project" value="InterPro"/>
</dbReference>
<comment type="catalytic activity">
    <reaction evidence="1 7">
        <text>Hydrolysis of (1-&gt;4)-beta-linkages between N-acetylmuramic acid and N-acetyl-D-glucosamine residues in a peptidoglycan and between N-acetyl-D-glucosamine residues in chitodextrins.</text>
        <dbReference type="EC" id="3.2.1.17"/>
    </reaction>
</comment>
<evidence type="ECO:0000313" key="10">
    <source>
        <dbReference type="Proteomes" id="UP000430021"/>
    </source>
</evidence>
<dbReference type="InterPro" id="IPR023346">
    <property type="entry name" value="Lysozyme-like_dom_sf"/>
</dbReference>
<dbReference type="InterPro" id="IPR002196">
    <property type="entry name" value="Glyco_hydro_24"/>
</dbReference>
<dbReference type="EMBL" id="JACICE010000003">
    <property type="protein sequence ID" value="MBB3776794.1"/>
    <property type="molecule type" value="Genomic_DNA"/>
</dbReference>
<dbReference type="Proteomes" id="UP000430021">
    <property type="component" value="Unassembled WGS sequence"/>
</dbReference>
<keyword evidence="3 7" id="KW-0081">Bacteriolytic enzyme</keyword>
<dbReference type="PANTHER" id="PTHR38107:SF3">
    <property type="entry name" value="LYSOZYME RRRD-RELATED"/>
    <property type="match status" value="1"/>
</dbReference>
<sequence length="213" mass="22579">MLHQAPSPLLAFLRLLLGPSRTADTAPPAAAVATPPEAPDFLFLDSVSCVSNTPPTRFIGPAGIALIKRFEGCARRRADGMIEAYPDPGTGGAPWTIGWGATGRDGFGGGSIGPGTCWTQSQCDARLEHDLKRYAAEVAAAIGTAPTSQVQFDALVSFHYNTGAIARATLTQKHIAGDHQGAAREFARWNRAGGRVLKGLVRRRAAEAELYRQ</sequence>
<keyword evidence="11" id="KW-1185">Reference proteome</keyword>
<accession>A0A6I4UMP1</accession>
<dbReference type="Proteomes" id="UP000548685">
    <property type="component" value="Unassembled WGS sequence"/>
</dbReference>
<proteinExistence type="inferred from homology"/>
<dbReference type="AlphaFoldDB" id="A0A6I4UMP1"/>
<reference evidence="9 10" key="1">
    <citation type="submission" date="2019-12" db="EMBL/GenBank/DDBJ databases">
        <title>Genomic-based taxomic classification of the family Erythrobacteraceae.</title>
        <authorList>
            <person name="Xu L."/>
        </authorList>
    </citation>
    <scope>NUCLEOTIDE SEQUENCE [LARGE SCALE GENOMIC DNA]</scope>
    <source>
        <strain evidence="9 10">JCM 10282</strain>
    </source>
</reference>
<reference evidence="8 11" key="2">
    <citation type="submission" date="2020-08" db="EMBL/GenBank/DDBJ databases">
        <title>Genomic Encyclopedia of Type Strains, Phase IV (KMG-IV): sequencing the most valuable type-strain genomes for metagenomic binning, comparative biology and taxonomic classification.</title>
        <authorList>
            <person name="Goeker M."/>
        </authorList>
    </citation>
    <scope>NUCLEOTIDE SEQUENCE [LARGE SCALE GENOMIC DNA]</scope>
    <source>
        <strain evidence="8 11">DSM 8510</strain>
    </source>
</reference>
<evidence type="ECO:0000256" key="5">
    <source>
        <dbReference type="ARBA" id="ARBA00023200"/>
    </source>
</evidence>
<dbReference type="PANTHER" id="PTHR38107">
    <property type="match status" value="1"/>
</dbReference>
<dbReference type="GO" id="GO:0042742">
    <property type="term" value="P:defense response to bacterium"/>
    <property type="evidence" value="ECO:0007669"/>
    <property type="project" value="UniProtKB-KW"/>
</dbReference>
<evidence type="ECO:0000313" key="11">
    <source>
        <dbReference type="Proteomes" id="UP000548685"/>
    </source>
</evidence>
<evidence type="ECO:0000256" key="3">
    <source>
        <dbReference type="ARBA" id="ARBA00022638"/>
    </source>
</evidence>
<dbReference type="InterPro" id="IPR051018">
    <property type="entry name" value="Bacteriophage_GH24"/>
</dbReference>
<dbReference type="EMBL" id="WTYB01000003">
    <property type="protein sequence ID" value="MXP39646.1"/>
    <property type="molecule type" value="Genomic_DNA"/>
</dbReference>
<dbReference type="SUPFAM" id="SSF53955">
    <property type="entry name" value="Lysozyme-like"/>
    <property type="match status" value="1"/>
</dbReference>
<dbReference type="Pfam" id="PF00959">
    <property type="entry name" value="Phage_lysozyme"/>
    <property type="match status" value="1"/>
</dbReference>
<dbReference type="RefSeq" id="WP_160761795.1">
    <property type="nucleotide sequence ID" value="NZ_BAAADZ010000011.1"/>
</dbReference>